<evidence type="ECO:0000313" key="12">
    <source>
        <dbReference type="Proteomes" id="UP000214588"/>
    </source>
</evidence>
<dbReference type="RefSeq" id="WP_089024183.1">
    <property type="nucleotide sequence ID" value="NZ_NIQC01000026.1"/>
</dbReference>
<proteinExistence type="inferred from homology"/>
<evidence type="ECO:0000256" key="3">
    <source>
        <dbReference type="ARBA" id="ARBA00022449"/>
    </source>
</evidence>
<comment type="similarity">
    <text evidence="8">Belongs to the NhaC Na(+)/H(+) (TC 2.A.35) antiporter family.</text>
</comment>
<dbReference type="PANTHER" id="PTHR33451:SF3">
    <property type="entry name" value="MALATE-2H(+)_NA(+)-LACTATE ANTIPORTER"/>
    <property type="match status" value="1"/>
</dbReference>
<evidence type="ECO:0000256" key="8">
    <source>
        <dbReference type="ARBA" id="ARBA00038435"/>
    </source>
</evidence>
<feature type="transmembrane region" description="Helical" evidence="9">
    <location>
        <begin position="73"/>
        <end position="100"/>
    </location>
</feature>
<feature type="transmembrane region" description="Helical" evidence="9">
    <location>
        <begin position="429"/>
        <end position="453"/>
    </location>
</feature>
<evidence type="ECO:0000256" key="4">
    <source>
        <dbReference type="ARBA" id="ARBA00022475"/>
    </source>
</evidence>
<evidence type="ECO:0000256" key="5">
    <source>
        <dbReference type="ARBA" id="ARBA00022692"/>
    </source>
</evidence>
<feature type="domain" description="Na+/H+ antiporter NhaC-like C-terminal" evidence="10">
    <location>
        <begin position="158"/>
        <end position="451"/>
    </location>
</feature>
<dbReference type="AlphaFoldDB" id="A0A226BY71"/>
<dbReference type="PANTHER" id="PTHR33451">
    <property type="entry name" value="MALATE-2H(+)/NA(+)-LACTATE ANTIPORTER"/>
    <property type="match status" value="1"/>
</dbReference>
<dbReference type="GO" id="GO:0005886">
    <property type="term" value="C:plasma membrane"/>
    <property type="evidence" value="ECO:0007669"/>
    <property type="project" value="UniProtKB-SubCell"/>
</dbReference>
<protein>
    <submittedName>
        <fullName evidence="11">Na+/H+ antiporter NhaC</fullName>
    </submittedName>
</protein>
<feature type="transmembrane region" description="Helical" evidence="9">
    <location>
        <begin position="356"/>
        <end position="376"/>
    </location>
</feature>
<name>A0A226BY71_9FIRM</name>
<evidence type="ECO:0000256" key="2">
    <source>
        <dbReference type="ARBA" id="ARBA00022448"/>
    </source>
</evidence>
<keyword evidence="12" id="KW-1185">Reference proteome</keyword>
<reference evidence="11 12" key="1">
    <citation type="submission" date="2017-06" db="EMBL/GenBank/DDBJ databases">
        <title>Draft Genome Sequence of Natranaerobius trueperi halophilic, alkalithermophilic bacteria from soda lakes.</title>
        <authorList>
            <person name="Zhao B."/>
        </authorList>
    </citation>
    <scope>NUCLEOTIDE SEQUENCE [LARGE SCALE GENOMIC DNA]</scope>
    <source>
        <strain evidence="11 12">DSM 18760</strain>
    </source>
</reference>
<evidence type="ECO:0000256" key="9">
    <source>
        <dbReference type="SAM" id="Phobius"/>
    </source>
</evidence>
<dbReference type="EMBL" id="NIQC01000026">
    <property type="protein sequence ID" value="OWZ83149.1"/>
    <property type="molecule type" value="Genomic_DNA"/>
</dbReference>
<feature type="transmembrane region" description="Helical" evidence="9">
    <location>
        <begin position="6"/>
        <end position="29"/>
    </location>
</feature>
<feature type="transmembrane region" description="Helical" evidence="9">
    <location>
        <begin position="107"/>
        <end position="127"/>
    </location>
</feature>
<keyword evidence="2" id="KW-0813">Transport</keyword>
<organism evidence="11 12">
    <name type="scientific">Natranaerobius trueperi</name>
    <dbReference type="NCBI Taxonomy" id="759412"/>
    <lineage>
        <taxon>Bacteria</taxon>
        <taxon>Bacillati</taxon>
        <taxon>Bacillota</taxon>
        <taxon>Clostridia</taxon>
        <taxon>Natranaerobiales</taxon>
        <taxon>Natranaerobiaceae</taxon>
        <taxon>Natranaerobius</taxon>
    </lineage>
</organism>
<dbReference type="NCBIfam" id="TIGR00931">
    <property type="entry name" value="antiport_nhaC"/>
    <property type="match status" value="1"/>
</dbReference>
<evidence type="ECO:0000259" key="10">
    <source>
        <dbReference type="Pfam" id="PF03553"/>
    </source>
</evidence>
<feature type="transmembrane region" description="Helical" evidence="9">
    <location>
        <begin position="191"/>
        <end position="213"/>
    </location>
</feature>
<evidence type="ECO:0000256" key="7">
    <source>
        <dbReference type="ARBA" id="ARBA00023136"/>
    </source>
</evidence>
<feature type="transmembrane region" description="Helical" evidence="9">
    <location>
        <begin position="258"/>
        <end position="282"/>
    </location>
</feature>
<accession>A0A226BY71</accession>
<keyword evidence="5 9" id="KW-0812">Transmembrane</keyword>
<keyword evidence="7 9" id="KW-0472">Membrane</keyword>
<keyword evidence="6 9" id="KW-1133">Transmembrane helix</keyword>
<dbReference type="GO" id="GO:0015297">
    <property type="term" value="F:antiporter activity"/>
    <property type="evidence" value="ECO:0007669"/>
    <property type="project" value="UniProtKB-KW"/>
</dbReference>
<comment type="caution">
    <text evidence="11">The sequence shown here is derived from an EMBL/GenBank/DDBJ whole genome shotgun (WGS) entry which is preliminary data.</text>
</comment>
<dbReference type="InterPro" id="IPR018461">
    <property type="entry name" value="Na/H_Antiport_NhaC-like_C"/>
</dbReference>
<feature type="transmembrane region" description="Helical" evidence="9">
    <location>
        <begin position="133"/>
        <end position="161"/>
    </location>
</feature>
<sequence length="457" mass="48829">MTKDSISVVKASILLIASISIVLGGVIFAEAPTEPVLILAGMVTIGLALMWGIDWDTIQDDLINNLQRMFIPILILMSVGMVIGVWILSGTVPLMIYYGLQILNPTIFLVAAAILCAIMSILIGTSWGTLGTAGVALMGISVGLGIPPHYTAGAVVVGAIFGDKMSPLSDTTVLAAGVTGTDIVDHIKHMLYTTIPGFVISLIVYAIIGFKYGGGEVSGEDYDIILNSLQNEFNLNPLLILPPILVLFLIYRRKSPLMVFGIGILLGSSFAVIFQGATFLEVTEAMSGGYTRASGAEVVDEMLHQGGLMGMMGTVALLISAAIFGSPLKSSGVIDTFLNRVQNVAKSAKSIMFSNYILHGLLFTITGSYYVTYAVFGPMVSPLFDEYKLHCKNLSRLLEDSGTNFAPVVPWSVTGAFVTGTLGVEYTDYILFAPMTYLALVFGLIYVFTGFSIEKTE</sequence>
<evidence type="ECO:0000313" key="11">
    <source>
        <dbReference type="EMBL" id="OWZ83149.1"/>
    </source>
</evidence>
<keyword evidence="3" id="KW-0050">Antiport</keyword>
<gene>
    <name evidence="11" type="primary">nhaC</name>
    <name evidence="11" type="ORF">CDO51_10300</name>
</gene>
<dbReference type="InterPro" id="IPR052180">
    <property type="entry name" value="NhaC_Na-H+_Antiporter"/>
</dbReference>
<evidence type="ECO:0000256" key="6">
    <source>
        <dbReference type="ARBA" id="ARBA00022989"/>
    </source>
</evidence>
<dbReference type="InterPro" id="IPR004770">
    <property type="entry name" value="Na/H_antiport_NhaC"/>
</dbReference>
<comment type="subcellular location">
    <subcellularLocation>
        <location evidence="1">Cell membrane</location>
        <topology evidence="1">Multi-pass membrane protein</topology>
    </subcellularLocation>
</comment>
<dbReference type="Pfam" id="PF03553">
    <property type="entry name" value="Na_H_antiporter"/>
    <property type="match status" value="1"/>
</dbReference>
<feature type="transmembrane region" description="Helical" evidence="9">
    <location>
        <begin position="36"/>
        <end position="53"/>
    </location>
</feature>
<feature type="transmembrane region" description="Helical" evidence="9">
    <location>
        <begin position="302"/>
        <end position="324"/>
    </location>
</feature>
<evidence type="ECO:0000256" key="1">
    <source>
        <dbReference type="ARBA" id="ARBA00004651"/>
    </source>
</evidence>
<dbReference type="OrthoDB" id="9762978at2"/>
<dbReference type="Proteomes" id="UP000214588">
    <property type="component" value="Unassembled WGS sequence"/>
</dbReference>
<feature type="transmembrane region" description="Helical" evidence="9">
    <location>
        <begin position="233"/>
        <end position="251"/>
    </location>
</feature>
<keyword evidence="4" id="KW-1003">Cell membrane</keyword>